<gene>
    <name evidence="4" type="ORF">R6G80_02535</name>
    <name evidence="3" type="ORF">R6G86_06415</name>
</gene>
<dbReference type="GO" id="GO:0016887">
    <property type="term" value="F:ATP hydrolysis activity"/>
    <property type="evidence" value="ECO:0007669"/>
    <property type="project" value="InterPro"/>
</dbReference>
<keyword evidence="4" id="KW-0547">Nucleotide-binding</keyword>
<dbReference type="InterPro" id="IPR027417">
    <property type="entry name" value="P-loop_NTPase"/>
</dbReference>
<accession>A0AAW9HSH0</accession>
<dbReference type="Gene3D" id="3.40.50.300">
    <property type="entry name" value="P-loop containing nucleotide triphosphate hydrolases"/>
    <property type="match status" value="1"/>
</dbReference>
<dbReference type="AlphaFoldDB" id="A0AAW9HSH0"/>
<feature type="compositionally biased region" description="Low complexity" evidence="1">
    <location>
        <begin position="12"/>
        <end position="29"/>
    </location>
</feature>
<proteinExistence type="predicted"/>
<dbReference type="Pfam" id="PF00005">
    <property type="entry name" value="ABC_tran"/>
    <property type="match status" value="1"/>
</dbReference>
<dbReference type="Proteomes" id="UP001275049">
    <property type="component" value="Unassembled WGS sequence"/>
</dbReference>
<organism evidence="4 6">
    <name type="scientific">Actinotignum urinale</name>
    <dbReference type="NCBI Taxonomy" id="190146"/>
    <lineage>
        <taxon>Bacteria</taxon>
        <taxon>Bacillati</taxon>
        <taxon>Actinomycetota</taxon>
        <taxon>Actinomycetes</taxon>
        <taxon>Actinomycetales</taxon>
        <taxon>Actinomycetaceae</taxon>
        <taxon>Actinotignum</taxon>
    </lineage>
</organism>
<dbReference type="EMBL" id="JAWNGA010000010">
    <property type="protein sequence ID" value="MDY5133368.1"/>
    <property type="molecule type" value="Genomic_DNA"/>
</dbReference>
<evidence type="ECO:0000256" key="1">
    <source>
        <dbReference type="SAM" id="MobiDB-lite"/>
    </source>
</evidence>
<dbReference type="InterPro" id="IPR003439">
    <property type="entry name" value="ABC_transporter-like_ATP-bd"/>
</dbReference>
<comment type="caution">
    <text evidence="4">The sequence shown here is derived from an EMBL/GenBank/DDBJ whole genome shotgun (WGS) entry which is preliminary data.</text>
</comment>
<evidence type="ECO:0000313" key="4">
    <source>
        <dbReference type="EMBL" id="MDY5154603.1"/>
    </source>
</evidence>
<name>A0AAW9HSH0_9ACTO</name>
<feature type="domain" description="ABC transporter" evidence="2">
    <location>
        <begin position="46"/>
        <end position="81"/>
    </location>
</feature>
<keyword evidence="4" id="KW-0067">ATP-binding</keyword>
<keyword evidence="5" id="KW-1185">Reference proteome</keyword>
<reference evidence="4 5" key="1">
    <citation type="submission" date="2023-10" db="EMBL/GenBank/DDBJ databases">
        <title>Whole Genome based description of the genera Actinobaculum and Actinotignum reveals a complex phylogenetic relationship within the species included in the genus Actinotignum.</title>
        <authorList>
            <person name="Jensen C.S."/>
            <person name="Dargis R."/>
            <person name="Kemp M."/>
            <person name="Christensen J.J."/>
        </authorList>
    </citation>
    <scope>NUCLEOTIDE SEQUENCE</scope>
    <source>
        <strain evidence="4">SLA_B511</strain>
        <strain evidence="3 5">SLA_B974</strain>
    </source>
</reference>
<evidence type="ECO:0000259" key="2">
    <source>
        <dbReference type="Pfam" id="PF00005"/>
    </source>
</evidence>
<evidence type="ECO:0000313" key="3">
    <source>
        <dbReference type="EMBL" id="MDY5133368.1"/>
    </source>
</evidence>
<feature type="region of interest" description="Disordered" evidence="1">
    <location>
        <begin position="1"/>
        <end position="35"/>
    </location>
</feature>
<evidence type="ECO:0000313" key="5">
    <source>
        <dbReference type="Proteomes" id="UP001275049"/>
    </source>
</evidence>
<dbReference type="SUPFAM" id="SSF52540">
    <property type="entry name" value="P-loop containing nucleoside triphosphate hydrolases"/>
    <property type="match status" value="1"/>
</dbReference>
<dbReference type="RefSeq" id="WP_102165813.1">
    <property type="nucleotide sequence ID" value="NZ_CP171105.1"/>
</dbReference>
<dbReference type="Proteomes" id="UP001281731">
    <property type="component" value="Unassembled WGS sequence"/>
</dbReference>
<dbReference type="GO" id="GO:0005524">
    <property type="term" value="F:ATP binding"/>
    <property type="evidence" value="ECO:0007669"/>
    <property type="project" value="UniProtKB-KW"/>
</dbReference>
<sequence length="82" mass="8320">MNTRGKKKASGDSDNSGDAGMGDSDGVSGDVDDSDVSSRVVSLLGELSVPVGRRVSTLSGGECQRTALARALVNDPEIIILG</sequence>
<protein>
    <submittedName>
        <fullName evidence="4">ATP-binding cassette domain-containing protein</fullName>
    </submittedName>
</protein>
<evidence type="ECO:0000313" key="6">
    <source>
        <dbReference type="Proteomes" id="UP001281731"/>
    </source>
</evidence>
<dbReference type="EMBL" id="JAWNGC010000002">
    <property type="protein sequence ID" value="MDY5154603.1"/>
    <property type="molecule type" value="Genomic_DNA"/>
</dbReference>